<evidence type="ECO:0000313" key="1">
    <source>
        <dbReference type="EMBL" id="TYT62107.1"/>
    </source>
</evidence>
<comment type="caution">
    <text evidence="1">The sequence shown here is derived from an EMBL/GenBank/DDBJ whole genome shotgun (WGS) entry which is preliminary data.</text>
</comment>
<sequence>MTAEQTRRALLGGIATTGLAALAGCASMTPLVGQRVEDEETITVADADRLAIHGDVGTVSVVGTDRDDVHLEAEKQSSSITTDLEDLTLRTERADDRLEIRSEWDGSEGWFQSQPSMNLEAEIPRAVVLETIDTSVGRVDVQDVAGDLTVDTSTGRVDVENVDGFVGVQTSTGRVEVRDVDGIDGISTSTGRVETDVPAIDGDTTVSTSTGRIEAAIDPSVDAELRVNTSTGRIDVDELALTDAVEGDDYVTGTLGDGGPLLRFETSTGRITLTALE</sequence>
<dbReference type="EMBL" id="VTAW01000011">
    <property type="protein sequence ID" value="TYT62107.1"/>
    <property type="molecule type" value="Genomic_DNA"/>
</dbReference>
<dbReference type="RefSeq" id="WP_149081444.1">
    <property type="nucleotide sequence ID" value="NZ_VTAW01000011.1"/>
</dbReference>
<proteinExistence type="predicted"/>
<dbReference type="PROSITE" id="PS51318">
    <property type="entry name" value="TAT"/>
    <property type="match status" value="1"/>
</dbReference>
<gene>
    <name evidence="1" type="ORF">FYC77_10430</name>
</gene>
<dbReference type="InterPro" id="IPR006311">
    <property type="entry name" value="TAT_signal"/>
</dbReference>
<dbReference type="PROSITE" id="PS51257">
    <property type="entry name" value="PROKAR_LIPOPROTEIN"/>
    <property type="match status" value="1"/>
</dbReference>
<evidence type="ECO:0000313" key="2">
    <source>
        <dbReference type="Proteomes" id="UP000324104"/>
    </source>
</evidence>
<organism evidence="1 2">
    <name type="scientific">Natrialba swarupiae</name>
    <dbReference type="NCBI Taxonomy" id="2448032"/>
    <lineage>
        <taxon>Archaea</taxon>
        <taxon>Methanobacteriati</taxon>
        <taxon>Methanobacteriota</taxon>
        <taxon>Stenosarchaea group</taxon>
        <taxon>Halobacteria</taxon>
        <taxon>Halobacteriales</taxon>
        <taxon>Natrialbaceae</taxon>
        <taxon>Natrialba</taxon>
    </lineage>
</organism>
<dbReference type="AlphaFoldDB" id="A0A5D5AMK2"/>
<protein>
    <submittedName>
        <fullName evidence="1">Uncharacterized protein</fullName>
    </submittedName>
</protein>
<accession>A0A5D5AMK2</accession>
<keyword evidence="2" id="KW-1185">Reference proteome</keyword>
<name>A0A5D5AMK2_9EURY</name>
<reference evidence="1 2" key="1">
    <citation type="submission" date="2019-08" db="EMBL/GenBank/DDBJ databases">
        <title>Archaea genome.</title>
        <authorList>
            <person name="Kajale S."/>
            <person name="Shouche Y."/>
            <person name="Deshpande N."/>
            <person name="Sharma A."/>
        </authorList>
    </citation>
    <scope>NUCLEOTIDE SEQUENCE [LARGE SCALE GENOMIC DNA]</scope>
    <source>
        <strain evidence="1 2">ESP3B_9</strain>
    </source>
</reference>
<dbReference type="Proteomes" id="UP000324104">
    <property type="component" value="Unassembled WGS sequence"/>
</dbReference>